<evidence type="ECO:0000313" key="2">
    <source>
        <dbReference type="EMBL" id="MCK8677839.1"/>
    </source>
</evidence>
<dbReference type="Proteomes" id="UP001522868">
    <property type="component" value="Unassembled WGS sequence"/>
</dbReference>
<name>A0ABT0I935_9ACTN</name>
<evidence type="ECO:0000256" key="1">
    <source>
        <dbReference type="SAM" id="MobiDB-lite"/>
    </source>
</evidence>
<reference evidence="2 3" key="1">
    <citation type="submission" date="2022-04" db="EMBL/GenBank/DDBJ databases">
        <title>Streptomyces sp. nov. LCR6-01 isolated from Lichen of Dirinaria sp.</title>
        <authorList>
            <person name="Kanchanasin P."/>
            <person name="Tanasupawat S."/>
            <person name="Phongsopitanun W."/>
        </authorList>
    </citation>
    <scope>NUCLEOTIDE SEQUENCE [LARGE SCALE GENOMIC DNA]</scope>
    <source>
        <strain evidence="2 3">LCR6-01</strain>
    </source>
</reference>
<gene>
    <name evidence="2" type="ORF">M1O15_10610</name>
</gene>
<evidence type="ECO:0000313" key="3">
    <source>
        <dbReference type="Proteomes" id="UP001522868"/>
    </source>
</evidence>
<organism evidence="2 3">
    <name type="scientific">Streptomyces lichenis</name>
    <dbReference type="NCBI Taxonomy" id="2306967"/>
    <lineage>
        <taxon>Bacteria</taxon>
        <taxon>Bacillati</taxon>
        <taxon>Actinomycetota</taxon>
        <taxon>Actinomycetes</taxon>
        <taxon>Kitasatosporales</taxon>
        <taxon>Streptomycetaceae</taxon>
        <taxon>Streptomyces</taxon>
    </lineage>
</organism>
<accession>A0ABT0I935</accession>
<comment type="caution">
    <text evidence="2">The sequence shown here is derived from an EMBL/GenBank/DDBJ whole genome shotgun (WGS) entry which is preliminary data.</text>
</comment>
<protein>
    <submittedName>
        <fullName evidence="2">Uncharacterized protein</fullName>
    </submittedName>
</protein>
<feature type="region of interest" description="Disordered" evidence="1">
    <location>
        <begin position="133"/>
        <end position="158"/>
    </location>
</feature>
<dbReference type="EMBL" id="JALPTH010000008">
    <property type="protein sequence ID" value="MCK8677839.1"/>
    <property type="molecule type" value="Genomic_DNA"/>
</dbReference>
<sequence>MNIDQLPREAKVIDSASLVRLEERAGTLRLSQRLDPAWVRANAAPDGTHYLWPALWHSLSHRPALPRQLRCELLIALRTGDHVQSLLDILPDDFGPLPRLMSREEGMRVSELYGRSPSVREWLLLHEDEGSGSAVTESTLRLLNPPPPDQDSGSHAPH</sequence>
<proteinExistence type="predicted"/>
<dbReference type="RefSeq" id="WP_248633211.1">
    <property type="nucleotide sequence ID" value="NZ_JALPTH010000008.1"/>
</dbReference>
<keyword evidence="3" id="KW-1185">Reference proteome</keyword>